<proteinExistence type="predicted"/>
<sequence>MADIGMDVATIVAAWCEAVLFGVFLVLFGISVYILGPLSLRTVGRVNAPLLATSIALLLLIGGHGAVCLRRVLQAFVENEPTPGSVDFLSDTSQWTEPVTDLLYGLVTLLGDGILIYRCYIVWARRWWVVIPSIILWIGTAVTALRSVAMQFELQGGEGIFASQLNGWIESFFACTMATNGLTTALIVLRIWRSNVDVRKFGQSNLGPVMAIILESGALYSVTVFILLMLYVAQTNAQYIVLAMEIPIIGIVFSLIIVRVGLNRTMKTNSGISPHTRSLSVRGLGSKDTHEMKRITIARTTEVNSVEDDEMLDIRSMKHDPEQMV</sequence>
<reference evidence="2 3" key="1">
    <citation type="journal article" date="2016" name="Mol. Biol. Evol.">
        <title>Comparative Genomics of Early-Diverging Mushroom-Forming Fungi Provides Insights into the Origins of Lignocellulose Decay Capabilities.</title>
        <authorList>
            <person name="Nagy L.G."/>
            <person name="Riley R."/>
            <person name="Tritt A."/>
            <person name="Adam C."/>
            <person name="Daum C."/>
            <person name="Floudas D."/>
            <person name="Sun H."/>
            <person name="Yadav J.S."/>
            <person name="Pangilinan J."/>
            <person name="Larsson K.H."/>
            <person name="Matsuura K."/>
            <person name="Barry K."/>
            <person name="Labutti K."/>
            <person name="Kuo R."/>
            <person name="Ohm R.A."/>
            <person name="Bhattacharya S.S."/>
            <person name="Shirouzu T."/>
            <person name="Yoshinaga Y."/>
            <person name="Martin F.M."/>
            <person name="Grigoriev I.V."/>
            <person name="Hibbett D.S."/>
        </authorList>
    </citation>
    <scope>NUCLEOTIDE SEQUENCE [LARGE SCALE GENOMIC DNA]</scope>
    <source>
        <strain evidence="2 3">TUFC12733</strain>
    </source>
</reference>
<name>A0A167NHL1_CALVF</name>
<evidence type="ECO:0000256" key="1">
    <source>
        <dbReference type="SAM" id="Phobius"/>
    </source>
</evidence>
<feature type="transmembrane region" description="Helical" evidence="1">
    <location>
        <begin position="127"/>
        <end position="148"/>
    </location>
</feature>
<accession>A0A167NHL1</accession>
<protein>
    <submittedName>
        <fullName evidence="2">Uncharacterized protein</fullName>
    </submittedName>
</protein>
<feature type="transmembrane region" description="Helical" evidence="1">
    <location>
        <begin position="12"/>
        <end position="36"/>
    </location>
</feature>
<feature type="transmembrane region" description="Helical" evidence="1">
    <location>
        <begin position="239"/>
        <end position="262"/>
    </location>
</feature>
<feature type="transmembrane region" description="Helical" evidence="1">
    <location>
        <begin position="209"/>
        <end position="233"/>
    </location>
</feature>
<keyword evidence="1" id="KW-1133">Transmembrane helix</keyword>
<keyword evidence="1" id="KW-0812">Transmembrane</keyword>
<dbReference type="Proteomes" id="UP000076738">
    <property type="component" value="Unassembled WGS sequence"/>
</dbReference>
<gene>
    <name evidence="2" type="ORF">CALVIDRAFT_512893</name>
</gene>
<organism evidence="2 3">
    <name type="scientific">Calocera viscosa (strain TUFC12733)</name>
    <dbReference type="NCBI Taxonomy" id="1330018"/>
    <lineage>
        <taxon>Eukaryota</taxon>
        <taxon>Fungi</taxon>
        <taxon>Dikarya</taxon>
        <taxon>Basidiomycota</taxon>
        <taxon>Agaricomycotina</taxon>
        <taxon>Dacrymycetes</taxon>
        <taxon>Dacrymycetales</taxon>
        <taxon>Dacrymycetaceae</taxon>
        <taxon>Calocera</taxon>
    </lineage>
</organism>
<dbReference type="STRING" id="1330018.A0A167NHL1"/>
<evidence type="ECO:0000313" key="3">
    <source>
        <dbReference type="Proteomes" id="UP000076738"/>
    </source>
</evidence>
<dbReference type="EMBL" id="KV417278">
    <property type="protein sequence ID" value="KZO97720.1"/>
    <property type="molecule type" value="Genomic_DNA"/>
</dbReference>
<keyword evidence="3" id="KW-1185">Reference proteome</keyword>
<dbReference type="OrthoDB" id="3354175at2759"/>
<keyword evidence="1" id="KW-0472">Membrane</keyword>
<feature type="transmembrane region" description="Helical" evidence="1">
    <location>
        <begin position="168"/>
        <end position="189"/>
    </location>
</feature>
<evidence type="ECO:0000313" key="2">
    <source>
        <dbReference type="EMBL" id="KZO97720.1"/>
    </source>
</evidence>
<feature type="transmembrane region" description="Helical" evidence="1">
    <location>
        <begin position="48"/>
        <end position="67"/>
    </location>
</feature>
<dbReference type="AlphaFoldDB" id="A0A167NHL1"/>